<evidence type="ECO:0000313" key="13">
    <source>
        <dbReference type="RefSeq" id="XP_033461916.1"/>
    </source>
</evidence>
<evidence type="ECO:0000259" key="11">
    <source>
        <dbReference type="Pfam" id="PF13880"/>
    </source>
</evidence>
<evidence type="ECO:0000259" key="10">
    <source>
        <dbReference type="Pfam" id="PF13878"/>
    </source>
</evidence>
<keyword evidence="4" id="KW-0479">Metal-binding</keyword>
<dbReference type="PANTHER" id="PTHR45884">
    <property type="entry name" value="N-ACETYLTRANSFERASE ECO"/>
    <property type="match status" value="1"/>
</dbReference>
<dbReference type="PANTHER" id="PTHR45884:SF2">
    <property type="entry name" value="N-ACETYLTRANSFERASE ECO"/>
    <property type="match status" value="1"/>
</dbReference>
<evidence type="ECO:0000256" key="1">
    <source>
        <dbReference type="ARBA" id="ARBA00004123"/>
    </source>
</evidence>
<name>A0A6J3MA21_9PEZI</name>
<feature type="domain" description="N-acetyltransferase ESCO zinc-finger" evidence="10">
    <location>
        <begin position="1"/>
        <end position="37"/>
    </location>
</feature>
<keyword evidence="3" id="KW-0808">Transferase</keyword>
<keyword evidence="9" id="KW-0012">Acyltransferase</keyword>
<keyword evidence="6" id="KW-0862">Zinc</keyword>
<keyword evidence="8" id="KW-0131">Cell cycle</keyword>
<dbReference type="Proteomes" id="UP000504637">
    <property type="component" value="Unplaced"/>
</dbReference>
<dbReference type="Pfam" id="PF13878">
    <property type="entry name" value="zf-C2H2_3"/>
    <property type="match status" value="1"/>
</dbReference>
<gene>
    <name evidence="13" type="ORF">K489DRAFT_387059</name>
</gene>
<reference evidence="13" key="3">
    <citation type="submission" date="2025-08" db="UniProtKB">
        <authorList>
            <consortium name="RefSeq"/>
        </authorList>
    </citation>
    <scope>IDENTIFICATION</scope>
    <source>
        <strain evidence="13">CBS 342.82</strain>
    </source>
</reference>
<evidence type="ECO:0000256" key="9">
    <source>
        <dbReference type="ARBA" id="ARBA00023315"/>
    </source>
</evidence>
<reference evidence="13" key="2">
    <citation type="submission" date="2020-04" db="EMBL/GenBank/DDBJ databases">
        <authorList>
            <consortium name="NCBI Genome Project"/>
        </authorList>
    </citation>
    <scope>NUCLEOTIDE SEQUENCE</scope>
    <source>
        <strain evidence="13">CBS 342.82</strain>
    </source>
</reference>
<keyword evidence="7" id="KW-0539">Nucleus</keyword>
<dbReference type="GO" id="GO:0000785">
    <property type="term" value="C:chromatin"/>
    <property type="evidence" value="ECO:0007669"/>
    <property type="project" value="TreeGrafter"/>
</dbReference>
<evidence type="ECO:0000256" key="4">
    <source>
        <dbReference type="ARBA" id="ARBA00022723"/>
    </source>
</evidence>
<evidence type="ECO:0000256" key="5">
    <source>
        <dbReference type="ARBA" id="ARBA00022771"/>
    </source>
</evidence>
<dbReference type="AlphaFoldDB" id="A0A6J3MA21"/>
<dbReference type="GO" id="GO:0008270">
    <property type="term" value="F:zinc ion binding"/>
    <property type="evidence" value="ECO:0007669"/>
    <property type="project" value="UniProtKB-KW"/>
</dbReference>
<dbReference type="GO" id="GO:0007064">
    <property type="term" value="P:mitotic sister chromatid cohesion"/>
    <property type="evidence" value="ECO:0007669"/>
    <property type="project" value="TreeGrafter"/>
</dbReference>
<dbReference type="GO" id="GO:0005634">
    <property type="term" value="C:nucleus"/>
    <property type="evidence" value="ECO:0007669"/>
    <property type="project" value="UniProtKB-SubCell"/>
</dbReference>
<keyword evidence="5" id="KW-0863">Zinc-finger</keyword>
<evidence type="ECO:0000256" key="2">
    <source>
        <dbReference type="ARBA" id="ARBA00005816"/>
    </source>
</evidence>
<keyword evidence="12" id="KW-1185">Reference proteome</keyword>
<dbReference type="InterPro" id="IPR028009">
    <property type="entry name" value="ESCO_Acetyltransf_dom"/>
</dbReference>
<dbReference type="InterPro" id="IPR028005">
    <property type="entry name" value="AcTrfase_ESCO_Znf_dom"/>
</dbReference>
<dbReference type="OrthoDB" id="428854at2759"/>
<dbReference type="GeneID" id="54364084"/>
<dbReference type="Pfam" id="PF13880">
    <property type="entry name" value="Acetyltransf_13"/>
    <property type="match status" value="2"/>
</dbReference>
<protein>
    <recommendedName>
        <fullName evidence="14">N-acetyltransferase ECO1</fullName>
    </recommendedName>
</protein>
<organism evidence="13">
    <name type="scientific">Dissoconium aciculare CBS 342.82</name>
    <dbReference type="NCBI Taxonomy" id="1314786"/>
    <lineage>
        <taxon>Eukaryota</taxon>
        <taxon>Fungi</taxon>
        <taxon>Dikarya</taxon>
        <taxon>Ascomycota</taxon>
        <taxon>Pezizomycotina</taxon>
        <taxon>Dothideomycetes</taxon>
        <taxon>Dothideomycetidae</taxon>
        <taxon>Mycosphaerellales</taxon>
        <taxon>Dissoconiaceae</taxon>
        <taxon>Dissoconium</taxon>
    </lineage>
</organism>
<reference evidence="13" key="1">
    <citation type="submission" date="2020-01" db="EMBL/GenBank/DDBJ databases">
        <authorList>
            <consortium name="DOE Joint Genome Institute"/>
            <person name="Haridas S."/>
            <person name="Albert R."/>
            <person name="Binder M."/>
            <person name="Bloem J."/>
            <person name="Labutti K."/>
            <person name="Salamov A."/>
            <person name="Andreopoulos B."/>
            <person name="Baker S.E."/>
            <person name="Barry K."/>
            <person name="Bills G."/>
            <person name="Bluhm B.H."/>
            <person name="Cannon C."/>
            <person name="Castanera R."/>
            <person name="Culley D.E."/>
            <person name="Daum C."/>
            <person name="Ezra D."/>
            <person name="Gonzalez J.B."/>
            <person name="Henrissat B."/>
            <person name="Kuo A."/>
            <person name="Liang C."/>
            <person name="Lipzen A."/>
            <person name="Lutzoni F."/>
            <person name="Magnuson J."/>
            <person name="Mondo S."/>
            <person name="Nolan M."/>
            <person name="Ohm R."/>
            <person name="Pangilinan J."/>
            <person name="Park H.-J."/>
            <person name="Ramirez L."/>
            <person name="Alfaro M."/>
            <person name="Sun H."/>
            <person name="Tritt A."/>
            <person name="Yoshinaga Y."/>
            <person name="Zwiers L.-H."/>
            <person name="Turgeon B.G."/>
            <person name="Goodwin S.B."/>
            <person name="Spatafora J.W."/>
            <person name="Crous P.W."/>
            <person name="Grigoriev I.V."/>
        </authorList>
    </citation>
    <scope>NUCLEOTIDE SEQUENCE</scope>
    <source>
        <strain evidence="13">CBS 342.82</strain>
    </source>
</reference>
<evidence type="ECO:0000256" key="3">
    <source>
        <dbReference type="ARBA" id="ARBA00022679"/>
    </source>
</evidence>
<accession>A0A6J3MA21</accession>
<comment type="subcellular location">
    <subcellularLocation>
        <location evidence="1">Nucleus</location>
    </subcellularLocation>
</comment>
<evidence type="ECO:0000256" key="8">
    <source>
        <dbReference type="ARBA" id="ARBA00023306"/>
    </source>
</evidence>
<dbReference type="GO" id="GO:0061733">
    <property type="term" value="F:protein-lysine-acetyltransferase activity"/>
    <property type="evidence" value="ECO:0007669"/>
    <property type="project" value="TreeGrafter"/>
</dbReference>
<evidence type="ECO:0000313" key="12">
    <source>
        <dbReference type="Proteomes" id="UP000504637"/>
    </source>
</evidence>
<evidence type="ECO:0000256" key="6">
    <source>
        <dbReference type="ARBA" id="ARBA00022833"/>
    </source>
</evidence>
<dbReference type="RefSeq" id="XP_033461916.1">
    <property type="nucleotide sequence ID" value="XM_033606284.1"/>
</dbReference>
<sequence length="300" mass="33741">MQLSLGQQTRSKCSTCGMEYVPSSIEDRKLHQKYHRQNSEGYDVGDVFVDQTLKPRRMRGLKSGDYVIMVDAFDLHHRKRRAHAALEIVQRELGAVEIPHNDIWKSQPDDLSHRESKYRSYMYIRGTKCIGYLLVEQLDKAYAVLNSAASTDTTTAAAGDKEEKSAKKISALAALRARKEQLAQELADCASQPLKCADVDSPAVMGVSRIWTSPVHRKQNIATALLDAAVKFHNEFAETSRNLPPPTSDLSPELKDTVVPPYKRPNIVRRDQVAFSQPTESGARLARKWIGKAYGWLVYL</sequence>
<evidence type="ECO:0008006" key="14">
    <source>
        <dbReference type="Google" id="ProtNLM"/>
    </source>
</evidence>
<feature type="domain" description="N-acetyltransferase ESCO acetyl-transferase" evidence="11">
    <location>
        <begin position="202"/>
        <end position="231"/>
    </location>
</feature>
<comment type="similarity">
    <text evidence="2">Belongs to the acetyltransferase family. ECO subfamily.</text>
</comment>
<evidence type="ECO:0000256" key="7">
    <source>
        <dbReference type="ARBA" id="ARBA00023242"/>
    </source>
</evidence>
<proteinExistence type="inferred from homology"/>
<feature type="domain" description="N-acetyltransferase ESCO acetyl-transferase" evidence="11">
    <location>
        <begin position="258"/>
        <end position="299"/>
    </location>
</feature>